<evidence type="ECO:0000313" key="3">
    <source>
        <dbReference type="EMBL" id="TNM25846.1"/>
    </source>
</evidence>
<keyword evidence="2" id="KW-0472">Membrane</keyword>
<proteinExistence type="predicted"/>
<feature type="transmembrane region" description="Helical" evidence="2">
    <location>
        <begin position="6"/>
        <end position="28"/>
    </location>
</feature>
<evidence type="ECO:0000256" key="2">
    <source>
        <dbReference type="SAM" id="Phobius"/>
    </source>
</evidence>
<protein>
    <submittedName>
        <fullName evidence="3">Uncharacterized protein</fullName>
    </submittedName>
</protein>
<dbReference type="RefSeq" id="WP_139649532.1">
    <property type="nucleotide sequence ID" value="NZ_BAAAZS010000035.1"/>
</dbReference>
<dbReference type="EMBL" id="VDGT01000027">
    <property type="protein sequence ID" value="TNM25846.1"/>
    <property type="molecule type" value="Genomic_DNA"/>
</dbReference>
<organism evidence="3 4">
    <name type="scientific">Streptomyces sedi</name>
    <dbReference type="NCBI Taxonomy" id="555059"/>
    <lineage>
        <taxon>Bacteria</taxon>
        <taxon>Bacillati</taxon>
        <taxon>Actinomycetota</taxon>
        <taxon>Actinomycetes</taxon>
        <taxon>Kitasatosporales</taxon>
        <taxon>Streptomycetaceae</taxon>
        <taxon>Streptomyces</taxon>
    </lineage>
</organism>
<gene>
    <name evidence="3" type="ORF">FH715_25860</name>
</gene>
<dbReference type="AlphaFoldDB" id="A0A5C4UR21"/>
<reference evidence="3 4" key="1">
    <citation type="submission" date="2019-06" db="EMBL/GenBank/DDBJ databases">
        <title>Draft genome of Streptomyces sedi sp. JCM16909.</title>
        <authorList>
            <person name="Klykleung N."/>
            <person name="Tanasupawat S."/>
            <person name="Kudo T."/>
            <person name="Yuki M."/>
            <person name="Ohkuma M."/>
        </authorList>
    </citation>
    <scope>NUCLEOTIDE SEQUENCE [LARGE SCALE GENOMIC DNA]</scope>
    <source>
        <strain evidence="3 4">JCM 16909</strain>
    </source>
</reference>
<comment type="caution">
    <text evidence="3">The sequence shown here is derived from an EMBL/GenBank/DDBJ whole genome shotgun (WGS) entry which is preliminary data.</text>
</comment>
<name>A0A5C4UR21_9ACTN</name>
<dbReference type="OrthoDB" id="9960343at2"/>
<sequence>MNELPLPASVLFLVFAGLCLVAFLRGFLTRRSGAGSRPAVPHAGFARPEALRAALSEEAVRRAGAQVRPGLAASREGTGRER</sequence>
<evidence type="ECO:0000256" key="1">
    <source>
        <dbReference type="SAM" id="MobiDB-lite"/>
    </source>
</evidence>
<evidence type="ECO:0000313" key="4">
    <source>
        <dbReference type="Proteomes" id="UP000311713"/>
    </source>
</evidence>
<keyword evidence="2" id="KW-1133">Transmembrane helix</keyword>
<dbReference type="Proteomes" id="UP000311713">
    <property type="component" value="Unassembled WGS sequence"/>
</dbReference>
<accession>A0A5C4UR21</accession>
<keyword evidence="4" id="KW-1185">Reference proteome</keyword>
<feature type="region of interest" description="Disordered" evidence="1">
    <location>
        <begin position="60"/>
        <end position="82"/>
    </location>
</feature>
<keyword evidence="2" id="KW-0812">Transmembrane</keyword>